<dbReference type="PaxDb" id="4577-GRMZM2G179294_P01"/>
<protein>
    <recommendedName>
        <fullName evidence="1">High-affinity nitrate transporter</fullName>
    </recommendedName>
</protein>
<reference evidence="3" key="4">
    <citation type="submission" date="2021-05" db="UniProtKB">
        <authorList>
            <consortium name="EnsemblPlants"/>
        </authorList>
    </citation>
    <scope>IDENTIFICATION</scope>
    <source>
        <strain evidence="3">cv. B73</strain>
    </source>
</reference>
<sequence length="203" mass="21080">MARQQSVQALCVLAALLFAASLPSPAAAGVHLSSLPKALDVTTSAKPGQVLHAGVDSLTVTWSLNATEPAGADAGYKGVKVKLCYAPASQKDRGWRKSEDDISKDKACQFKVTEQAYAAAAPGSFQYAVARDVPSGSYYLRAFATDASGAEVAYGQTAPTAAFDVAGITGIHASLKIAAGVFSAFSVVALAFFFVIETRKKNK</sequence>
<evidence type="ECO:0000313" key="4">
    <source>
        <dbReference type="Proteomes" id="UP000007305"/>
    </source>
</evidence>
<organism evidence="2">
    <name type="scientific">Zea mays</name>
    <name type="common">Maize</name>
    <dbReference type="NCBI Taxonomy" id="4577"/>
    <lineage>
        <taxon>Eukaryota</taxon>
        <taxon>Viridiplantae</taxon>
        <taxon>Streptophyta</taxon>
        <taxon>Embryophyta</taxon>
        <taxon>Tracheophyta</taxon>
        <taxon>Spermatophyta</taxon>
        <taxon>Magnoliopsida</taxon>
        <taxon>Liliopsida</taxon>
        <taxon>Poales</taxon>
        <taxon>Poaceae</taxon>
        <taxon>PACMAD clade</taxon>
        <taxon>Panicoideae</taxon>
        <taxon>Andropogonodae</taxon>
        <taxon>Andropogoneae</taxon>
        <taxon>Tripsacinae</taxon>
        <taxon>Zea</taxon>
    </lineage>
</organism>
<dbReference type="GO" id="GO:0042128">
    <property type="term" value="P:nitrate assimilation"/>
    <property type="evidence" value="ECO:0007669"/>
    <property type="project" value="UniProtKB-UniRule"/>
</dbReference>
<reference evidence="2" key="2">
    <citation type="submission" date="2015-12" db="EMBL/GenBank/DDBJ databases">
        <title>Update maize B73 reference genome by single molecule sequencing technologies.</title>
        <authorList>
            <consortium name="Maize Genome Sequencing Project"/>
            <person name="Ware D."/>
        </authorList>
    </citation>
    <scope>NUCLEOTIDE SEQUENCE</scope>
    <source>
        <tissue evidence="2">Seedling</tissue>
    </source>
</reference>
<dbReference type="OMA" id="CLAETSH"/>
<dbReference type="RefSeq" id="NP_001105929.2">
    <property type="nucleotide sequence ID" value="NM_001112459.2"/>
</dbReference>
<dbReference type="Gramene" id="Zm00001eb246140_T001">
    <property type="protein sequence ID" value="Zm00001eb246140_P001"/>
    <property type="gene ID" value="Zm00001eb246140"/>
</dbReference>
<dbReference type="Proteomes" id="UP000007305">
    <property type="component" value="Chromosome 5"/>
</dbReference>
<comment type="similarity">
    <text evidence="1">Belongs to the NAR2 family.</text>
</comment>
<keyword evidence="4" id="KW-1185">Reference proteome</keyword>
<dbReference type="AlphaFoldDB" id="A0A1D6HC37"/>
<dbReference type="IntAct" id="A0A1D6HC37">
    <property type="interactions" value="4"/>
</dbReference>
<accession>A0A1D6HC37</accession>
<proteinExistence type="evidence at protein level"/>
<feature type="transmembrane region" description="Helical" evidence="1">
    <location>
        <begin position="177"/>
        <end position="196"/>
    </location>
</feature>
<dbReference type="eggNOG" id="ENOG502RXTZ">
    <property type="taxonomic scope" value="Eukaryota"/>
</dbReference>
<feature type="signal peptide" evidence="1">
    <location>
        <begin position="1"/>
        <end position="28"/>
    </location>
</feature>
<dbReference type="STRING" id="4577.A0A1D6HC37"/>
<dbReference type="EnsemblPlants" id="Zm00001eb246140_T001">
    <property type="protein sequence ID" value="Zm00001eb246140_P001"/>
    <property type="gene ID" value="Zm00001eb246140"/>
</dbReference>
<comment type="function">
    <text evidence="1">Involved in nitrate transport.</text>
</comment>
<dbReference type="InterPro" id="IPR016605">
    <property type="entry name" value="Transptr_NO3_Nar2"/>
</dbReference>
<dbReference type="EMBL" id="CM000781">
    <property type="protein sequence ID" value="AQK72263.1"/>
    <property type="molecule type" value="Genomic_DNA"/>
</dbReference>
<evidence type="ECO:0000256" key="1">
    <source>
        <dbReference type="PIRNR" id="PIRNR012939"/>
    </source>
</evidence>
<dbReference type="GO" id="GO:0015112">
    <property type="term" value="F:nitrate transmembrane transporter activity"/>
    <property type="evidence" value="ECO:0000318"/>
    <property type="project" value="GO_Central"/>
</dbReference>
<keyword evidence="5" id="KW-1267">Proteomics identification</keyword>
<reference evidence="4" key="1">
    <citation type="journal article" date="2009" name="Science">
        <title>The B73 maize genome: complexity, diversity, and dynamics.</title>
        <authorList>
            <person name="Schnable P.S."/>
            <person name="Ware D."/>
            <person name="Fulton R.S."/>
            <person name="Stein J.C."/>
            <person name="Wei F."/>
            <person name="Pasternak S."/>
            <person name="Liang C."/>
            <person name="Zhang J."/>
            <person name="Fulton L."/>
            <person name="Graves T.A."/>
            <person name="Minx P."/>
            <person name="Reily A.D."/>
            <person name="Courtney L."/>
            <person name="Kruchowski S.S."/>
            <person name="Tomlinson C."/>
            <person name="Strong C."/>
            <person name="Delehaunty K."/>
            <person name="Fronick C."/>
            <person name="Courtney B."/>
            <person name="Rock S.M."/>
            <person name="Belter E."/>
            <person name="Du F."/>
            <person name="Kim K."/>
            <person name="Abbott R.M."/>
            <person name="Cotton M."/>
            <person name="Levy A."/>
            <person name="Marchetto P."/>
            <person name="Ochoa K."/>
            <person name="Jackson S.M."/>
            <person name="Gillam B."/>
            <person name="Chen W."/>
            <person name="Yan L."/>
            <person name="Higginbotham J."/>
            <person name="Cardenas M."/>
            <person name="Waligorski J."/>
            <person name="Applebaum E."/>
            <person name="Phelps L."/>
            <person name="Falcone J."/>
            <person name="Kanchi K."/>
            <person name="Thane T."/>
            <person name="Scimone A."/>
            <person name="Thane N."/>
            <person name="Henke J."/>
            <person name="Wang T."/>
            <person name="Ruppert J."/>
            <person name="Shah N."/>
            <person name="Rotter K."/>
            <person name="Hodges J."/>
            <person name="Ingenthron E."/>
            <person name="Cordes M."/>
            <person name="Kohlberg S."/>
            <person name="Sgro J."/>
            <person name="Delgado B."/>
            <person name="Mead K."/>
            <person name="Chinwalla A."/>
            <person name="Leonard S."/>
            <person name="Crouse K."/>
            <person name="Collura K."/>
            <person name="Kudrna D."/>
            <person name="Currie J."/>
            <person name="He R."/>
            <person name="Angelova A."/>
            <person name="Rajasekar S."/>
            <person name="Mueller T."/>
            <person name="Lomeli R."/>
            <person name="Scara G."/>
            <person name="Ko A."/>
            <person name="Delaney K."/>
            <person name="Wissotski M."/>
            <person name="Lopez G."/>
            <person name="Campos D."/>
            <person name="Braidotti M."/>
            <person name="Ashley E."/>
            <person name="Golser W."/>
            <person name="Kim H."/>
            <person name="Lee S."/>
            <person name="Lin J."/>
            <person name="Dujmic Z."/>
            <person name="Kim W."/>
            <person name="Talag J."/>
            <person name="Zuccolo A."/>
            <person name="Fan C."/>
            <person name="Sebastian A."/>
            <person name="Kramer M."/>
            <person name="Spiegel L."/>
            <person name="Nascimento L."/>
            <person name="Zutavern T."/>
            <person name="Miller B."/>
            <person name="Ambroise C."/>
            <person name="Muller S."/>
            <person name="Spooner W."/>
            <person name="Narechania A."/>
            <person name="Ren L."/>
            <person name="Wei S."/>
            <person name="Kumari S."/>
            <person name="Faga B."/>
            <person name="Levy M.J."/>
            <person name="McMahan L."/>
            <person name="Van Buren P."/>
            <person name="Vaughn M.W."/>
            <person name="Ying K."/>
            <person name="Yeh C.-T."/>
            <person name="Emrich S.J."/>
            <person name="Jia Y."/>
            <person name="Kalyanaraman A."/>
            <person name="Hsia A.-P."/>
            <person name="Barbazuk W.B."/>
            <person name="Baucom R.S."/>
            <person name="Brutnell T.P."/>
            <person name="Carpita N.C."/>
            <person name="Chaparro C."/>
            <person name="Chia J.-M."/>
            <person name="Deragon J.-M."/>
            <person name="Estill J.C."/>
            <person name="Fu Y."/>
            <person name="Jeddeloh J.A."/>
            <person name="Han Y."/>
            <person name="Lee H."/>
            <person name="Li P."/>
            <person name="Lisch D.R."/>
            <person name="Liu S."/>
            <person name="Liu Z."/>
            <person name="Nagel D.H."/>
            <person name="McCann M.C."/>
            <person name="SanMiguel P."/>
            <person name="Myers A.M."/>
            <person name="Nettleton D."/>
            <person name="Nguyen J."/>
            <person name="Penning B.W."/>
            <person name="Ponnala L."/>
            <person name="Schneider K.L."/>
            <person name="Schwartz D.C."/>
            <person name="Sharma A."/>
            <person name="Soderlund C."/>
            <person name="Springer N.M."/>
            <person name="Sun Q."/>
            <person name="Wang H."/>
            <person name="Waterman M."/>
            <person name="Westerman R."/>
            <person name="Wolfgruber T.K."/>
            <person name="Yang L."/>
            <person name="Yu Y."/>
            <person name="Zhang L."/>
            <person name="Zhou S."/>
            <person name="Zhu Q."/>
            <person name="Bennetzen J.L."/>
            <person name="Dawe R.K."/>
            <person name="Jiang J."/>
            <person name="Jiang N."/>
            <person name="Presting G.G."/>
            <person name="Wessler S.R."/>
            <person name="Aluru S."/>
            <person name="Martienssen R.A."/>
            <person name="Clifton S.W."/>
            <person name="McCombie W.R."/>
            <person name="Wing R.A."/>
            <person name="Wilson R.K."/>
        </authorList>
    </citation>
    <scope>NUCLEOTIDE SEQUENCE [LARGE SCALE GENOMIC DNA]</scope>
    <source>
        <strain evidence="4">cv. B73</strain>
    </source>
</reference>
<keyword evidence="1" id="KW-0472">Membrane</keyword>
<dbReference type="PANTHER" id="PTHR34806:SF1">
    <property type="entry name" value="HIGH-AFFINITY NITRATE TRANSPORTER 3.1"/>
    <property type="match status" value="1"/>
</dbReference>
<evidence type="ECO:0000313" key="2">
    <source>
        <dbReference type="EMBL" id="AQK72263.1"/>
    </source>
</evidence>
<feature type="chain" id="PRO_5010804819" description="High-affinity nitrate transporter" evidence="1">
    <location>
        <begin position="29"/>
        <end position="203"/>
    </location>
</feature>
<dbReference type="Pfam" id="PF16974">
    <property type="entry name" value="NAR2"/>
    <property type="match status" value="1"/>
</dbReference>
<dbReference type="GO" id="GO:0010167">
    <property type="term" value="P:response to nitrate"/>
    <property type="evidence" value="ECO:0000318"/>
    <property type="project" value="GO_Central"/>
</dbReference>
<dbReference type="PIRSF" id="PIRSF012939">
    <property type="entry name" value="Transpt_NO3_Nar2"/>
    <property type="match status" value="1"/>
</dbReference>
<keyword evidence="1" id="KW-1003">Cell membrane</keyword>
<keyword evidence="1" id="KW-0732">Signal</keyword>
<evidence type="ECO:0007829" key="5">
    <source>
        <dbReference type="PeptideAtlas" id="A0A1D6HC37"/>
    </source>
</evidence>
<keyword evidence="1" id="KW-0812">Transmembrane</keyword>
<name>A0A1D6HC37_MAIZE</name>
<keyword evidence="1" id="KW-1133">Transmembrane helix</keyword>
<evidence type="ECO:0000313" key="3">
    <source>
        <dbReference type="EnsemblPlants" id="Zm00001eb246140_P001"/>
    </source>
</evidence>
<dbReference type="GO" id="GO:0005886">
    <property type="term" value="C:plasma membrane"/>
    <property type="evidence" value="ECO:0007669"/>
    <property type="project" value="UniProtKB-UniRule"/>
</dbReference>
<dbReference type="PANTHER" id="PTHR34806">
    <property type="entry name" value="HIGH-AFFINITY NITRATE TRANSPORTER 3.2"/>
    <property type="match status" value="1"/>
</dbReference>
<reference evidence="3" key="3">
    <citation type="submission" date="2019-07" db="EMBL/GenBank/DDBJ databases">
        <authorList>
            <person name="Seetharam A."/>
            <person name="Woodhouse M."/>
            <person name="Cannon E."/>
        </authorList>
    </citation>
    <scope>NUCLEOTIDE SEQUENCE [LARGE SCALE GENOMIC DNA]</scope>
    <source>
        <strain evidence="3">cv. B73</strain>
    </source>
</reference>
<dbReference type="GeneID" id="778437"/>
<dbReference type="OrthoDB" id="2015470at2759"/>
<keyword evidence="1" id="KW-0534">Nitrate assimilation</keyword>
<gene>
    <name evidence="3" type="primary">LOC778437</name>
    <name evidence="2" type="ORF">ZEAMMB73_Zm00001d017095</name>
</gene>